<dbReference type="RefSeq" id="WP_160963700.1">
    <property type="nucleotide sequence ID" value="NZ_WVUD01000054.1"/>
</dbReference>
<dbReference type="AlphaFoldDB" id="A0A7C9N468"/>
<accession>A0A7C9N468</accession>
<proteinExistence type="predicted"/>
<reference evidence="1 2" key="1">
    <citation type="submission" date="2020-01" db="EMBL/GenBank/DDBJ databases">
        <title>Genome sequence of Desulfovibrio aerotolerans DSM 16695(T).</title>
        <authorList>
            <person name="Karnachuk O."/>
            <person name="Avakyan M."/>
            <person name="Mardanov A."/>
            <person name="Kadnikov V."/>
            <person name="Ravin N."/>
        </authorList>
    </citation>
    <scope>NUCLEOTIDE SEQUENCE [LARGE SCALE GENOMIC DNA]</scope>
    <source>
        <strain evidence="1 2">DSM 16695</strain>
    </source>
</reference>
<name>A0A7C9N468_9BACT</name>
<protein>
    <submittedName>
        <fullName evidence="1">Uncharacterized protein</fullName>
    </submittedName>
</protein>
<gene>
    <name evidence="1" type="ORF">GTA51_18325</name>
</gene>
<evidence type="ECO:0000313" key="1">
    <source>
        <dbReference type="EMBL" id="MYL85071.1"/>
    </source>
</evidence>
<keyword evidence="2" id="KW-1185">Reference proteome</keyword>
<comment type="caution">
    <text evidence="1">The sequence shown here is derived from an EMBL/GenBank/DDBJ whole genome shotgun (WGS) entry which is preliminary data.</text>
</comment>
<sequence>MSSEIAARGAVGTLAVVLFTAGGCRVGLEAARVAELRQSSSAADIDDFETLFGLTPPAKAHQPPPQAMRLRETRTDILVRGPVDLVQLPVARIHPLPPLLAARTGLRGLYALAILEDAGEYSLVLLFDPDLRSPAPPRG</sequence>
<dbReference type="EMBL" id="WVUD01000054">
    <property type="protein sequence ID" value="MYL85071.1"/>
    <property type="molecule type" value="Genomic_DNA"/>
</dbReference>
<dbReference type="Proteomes" id="UP000482487">
    <property type="component" value="Unassembled WGS sequence"/>
</dbReference>
<evidence type="ECO:0000313" key="2">
    <source>
        <dbReference type="Proteomes" id="UP000482487"/>
    </source>
</evidence>
<organism evidence="1 2">
    <name type="scientific">Solidesulfovibrio aerotolerans</name>
    <dbReference type="NCBI Taxonomy" id="295255"/>
    <lineage>
        <taxon>Bacteria</taxon>
        <taxon>Pseudomonadati</taxon>
        <taxon>Thermodesulfobacteriota</taxon>
        <taxon>Desulfovibrionia</taxon>
        <taxon>Desulfovibrionales</taxon>
        <taxon>Desulfovibrionaceae</taxon>
        <taxon>Solidesulfovibrio</taxon>
    </lineage>
</organism>